<dbReference type="RefSeq" id="WP_035906792.1">
    <property type="nucleotide sequence ID" value="NZ_JAAC01000131.1"/>
</dbReference>
<sequence length="242" mass="27667">MILILFLISHILADYVFQTKNMAKKKKHSIKVLSFHAAIYSLVFFITYLLLFQISLSWKSFFIIAVSHAVIDVGKEKVEAKLLLKHPSFPFFSFLLDQILHISILMFVLCYFSLEKHTNLYYQNIEAMPHFREIVSYILLFLVILTPSSVFIKKMFLLLSTETEEDSGTKAGNMIGKLERVLIVILLLQSQYEAIGFVLAAKSIARFRQLDDKEFAEKYLVGTLASVLLALGATLLLKDFAV</sequence>
<dbReference type="Pfam" id="PF11750">
    <property type="entry name" value="DUF3307"/>
    <property type="match status" value="1"/>
</dbReference>
<feature type="transmembrane region" description="Helical" evidence="1">
    <location>
        <begin position="181"/>
        <end position="199"/>
    </location>
</feature>
<proteinExistence type="predicted"/>
<dbReference type="AlphaFoldDB" id="A0AB73BV65"/>
<feature type="transmembrane region" description="Helical" evidence="1">
    <location>
        <begin position="37"/>
        <end position="58"/>
    </location>
</feature>
<dbReference type="Proteomes" id="UP000027473">
    <property type="component" value="Unassembled WGS sequence"/>
</dbReference>
<feature type="transmembrane region" description="Helical" evidence="1">
    <location>
        <begin position="134"/>
        <end position="152"/>
    </location>
</feature>
<name>A0AB73BV65_9FUSO</name>
<protein>
    <recommendedName>
        <fullName evidence="4">DUF3307 domain-containing protein</fullName>
    </recommendedName>
</protein>
<dbReference type="EMBL" id="JAAC01000131">
    <property type="protein sequence ID" value="KDE62427.1"/>
    <property type="molecule type" value="Genomic_DNA"/>
</dbReference>
<accession>A0AB73BV65</accession>
<evidence type="ECO:0000256" key="1">
    <source>
        <dbReference type="SAM" id="Phobius"/>
    </source>
</evidence>
<keyword evidence="1" id="KW-1133">Transmembrane helix</keyword>
<evidence type="ECO:0000313" key="2">
    <source>
        <dbReference type="EMBL" id="KDE62427.1"/>
    </source>
</evidence>
<keyword evidence="1" id="KW-0472">Membrane</keyword>
<evidence type="ECO:0008006" key="4">
    <source>
        <dbReference type="Google" id="ProtNLM"/>
    </source>
</evidence>
<gene>
    <name evidence="2" type="ORF">FUSO3_07935</name>
</gene>
<comment type="caution">
    <text evidence="2">The sequence shown here is derived from an EMBL/GenBank/DDBJ whole genome shotgun (WGS) entry which is preliminary data.</text>
</comment>
<reference evidence="2 3" key="1">
    <citation type="submission" date="2014-01" db="EMBL/GenBank/DDBJ databases">
        <title>Comparative genomics of Fusobacterium necrophorum wild isolates.</title>
        <authorList>
            <person name="Kittichotirat W."/>
            <person name="Bumgarner R.E."/>
            <person name="Lawrence P."/>
        </authorList>
    </citation>
    <scope>NUCLEOTIDE SEQUENCE [LARGE SCALE GENOMIC DNA]</scope>
    <source>
        <strain evidence="2 3">BL</strain>
    </source>
</reference>
<feature type="transmembrane region" description="Helical" evidence="1">
    <location>
        <begin position="219"/>
        <end position="237"/>
    </location>
</feature>
<keyword evidence="1" id="KW-0812">Transmembrane</keyword>
<dbReference type="InterPro" id="IPR021737">
    <property type="entry name" value="Phage_phiKZ_Orf197"/>
</dbReference>
<organism evidence="2 3">
    <name type="scientific">Fusobacterium necrophorum BL</name>
    <dbReference type="NCBI Taxonomy" id="1441732"/>
    <lineage>
        <taxon>Bacteria</taxon>
        <taxon>Fusobacteriati</taxon>
        <taxon>Fusobacteriota</taxon>
        <taxon>Fusobacteriia</taxon>
        <taxon>Fusobacteriales</taxon>
        <taxon>Fusobacteriaceae</taxon>
        <taxon>Fusobacterium</taxon>
    </lineage>
</organism>
<feature type="transmembrane region" description="Helical" evidence="1">
    <location>
        <begin position="91"/>
        <end position="114"/>
    </location>
</feature>
<evidence type="ECO:0000313" key="3">
    <source>
        <dbReference type="Proteomes" id="UP000027473"/>
    </source>
</evidence>